<evidence type="ECO:0000313" key="1">
    <source>
        <dbReference type="EMBL" id="OAM77757.1"/>
    </source>
</evidence>
<proteinExistence type="predicted"/>
<sequence length="70" mass="7786">MTIHCPPRTHAERIDFIDLETKLYDAQRALRIADHFSCEDDGRELTAYAVQQAVAEVKAAIAAFRGEPAA</sequence>
<evidence type="ECO:0000313" key="2">
    <source>
        <dbReference type="Proteomes" id="UP000078389"/>
    </source>
</evidence>
<dbReference type="EMBL" id="LVVY01000077">
    <property type="protein sequence ID" value="OAM77757.1"/>
    <property type="molecule type" value="Genomic_DNA"/>
</dbReference>
<comment type="caution">
    <text evidence="1">The sequence shown here is derived from an EMBL/GenBank/DDBJ whole genome shotgun (WGS) entry which is preliminary data.</text>
</comment>
<dbReference type="AlphaFoldDB" id="A0A178HYK9"/>
<accession>A0A178HYK9</accession>
<dbReference type="Proteomes" id="UP000078389">
    <property type="component" value="Unassembled WGS sequence"/>
</dbReference>
<reference evidence="1 2" key="1">
    <citation type="submission" date="2016-03" db="EMBL/GenBank/DDBJ databases">
        <title>Genome sequencing of Devosia sp. S37.</title>
        <authorList>
            <person name="Mohd Nor M."/>
        </authorList>
    </citation>
    <scope>NUCLEOTIDE SEQUENCE [LARGE SCALE GENOMIC DNA]</scope>
    <source>
        <strain evidence="1 2">S37</strain>
    </source>
</reference>
<protein>
    <submittedName>
        <fullName evidence="1">Uncharacterized protein</fullName>
    </submittedName>
</protein>
<name>A0A178HYK9_9HYPH</name>
<dbReference type="RefSeq" id="WP_067454782.1">
    <property type="nucleotide sequence ID" value="NZ_LVVY01000077.1"/>
</dbReference>
<gene>
    <name evidence="1" type="ORF">A3840_08405</name>
</gene>
<organism evidence="1 2">
    <name type="scientific">Devosia elaeis</name>
    <dbReference type="NCBI Taxonomy" id="1770058"/>
    <lineage>
        <taxon>Bacteria</taxon>
        <taxon>Pseudomonadati</taxon>
        <taxon>Pseudomonadota</taxon>
        <taxon>Alphaproteobacteria</taxon>
        <taxon>Hyphomicrobiales</taxon>
        <taxon>Devosiaceae</taxon>
        <taxon>Devosia</taxon>
    </lineage>
</organism>
<keyword evidence="2" id="KW-1185">Reference proteome</keyword>